<keyword evidence="7" id="KW-1133">Transmembrane helix</keyword>
<dbReference type="OrthoDB" id="7859621at2759"/>
<dbReference type="VEuPathDB" id="FungiDB:PGTG_20931"/>
<evidence type="ECO:0000256" key="4">
    <source>
        <dbReference type="ARBA" id="ARBA00022692"/>
    </source>
</evidence>
<evidence type="ECO:0000256" key="9">
    <source>
        <dbReference type="ARBA" id="ARBA00023136"/>
    </source>
</evidence>
<keyword evidence="12" id="KW-1185">Reference proteome</keyword>
<dbReference type="GeneID" id="13542999"/>
<evidence type="ECO:0000256" key="3">
    <source>
        <dbReference type="ARBA" id="ARBA00006945"/>
    </source>
</evidence>
<evidence type="ECO:0000256" key="2">
    <source>
        <dbReference type="ARBA" id="ARBA00005290"/>
    </source>
</evidence>
<organism evidence="11 12">
    <name type="scientific">Puccinia graminis f. sp. tritici (strain CRL 75-36-700-3 / race SCCL)</name>
    <name type="common">Black stem rust fungus</name>
    <dbReference type="NCBI Taxonomy" id="418459"/>
    <lineage>
        <taxon>Eukaryota</taxon>
        <taxon>Fungi</taxon>
        <taxon>Dikarya</taxon>
        <taxon>Basidiomycota</taxon>
        <taxon>Pucciniomycotina</taxon>
        <taxon>Pucciniomycetes</taxon>
        <taxon>Pucciniales</taxon>
        <taxon>Pucciniaceae</taxon>
        <taxon>Puccinia</taxon>
    </lineage>
</organism>
<comment type="function">
    <text evidence="10">Small GTPase required for proper nuclear import of RNA polymerase II and III (RNAPII and RNAPIII). May act at an RNAP assembly step prior to nuclear import.</text>
</comment>
<dbReference type="STRING" id="418459.H6QPT3"/>
<keyword evidence="9" id="KW-0472">Membrane</keyword>
<dbReference type="GO" id="GO:0005525">
    <property type="term" value="F:GTP binding"/>
    <property type="evidence" value="ECO:0007669"/>
    <property type="project" value="UniProtKB-KW"/>
</dbReference>
<dbReference type="Pfam" id="PF02077">
    <property type="entry name" value="SURF4"/>
    <property type="match status" value="1"/>
</dbReference>
<evidence type="ECO:0000256" key="10">
    <source>
        <dbReference type="RuleBase" id="RU365059"/>
    </source>
</evidence>
<dbReference type="GO" id="GO:0003924">
    <property type="term" value="F:GTPase activity"/>
    <property type="evidence" value="ECO:0000318"/>
    <property type="project" value="GO_Central"/>
</dbReference>
<evidence type="ECO:0000256" key="7">
    <source>
        <dbReference type="ARBA" id="ARBA00022989"/>
    </source>
</evidence>
<keyword evidence="6 10" id="KW-0378">Hydrolase</keyword>
<keyword evidence="5 10" id="KW-0547">Nucleotide-binding</keyword>
<dbReference type="GO" id="GO:0016020">
    <property type="term" value="C:membrane"/>
    <property type="evidence" value="ECO:0007669"/>
    <property type="project" value="UniProtKB-SubCell"/>
</dbReference>
<sequence length="161" mass="18990">MESVVQQAFHEAGEFLAKIQLWSASIEDFIKIYSHPIKPYLPGLGRFLIVVIFYEDALRIGTQWEDQLCFLRKHRHFPWGLSHSFLVSNVVEQVNVDFLLGFRYLLKNLDWLEKKPKSCEDDFLIIDCPGQIELYTHFNVMHKIVQILTMEFDFRLCAVSH</sequence>
<dbReference type="InterPro" id="IPR027417">
    <property type="entry name" value="P-loop_NTPase"/>
</dbReference>
<dbReference type="HOGENOM" id="CLU_1644567_0_0_1"/>
<dbReference type="PANTHER" id="PTHR21231:SF7">
    <property type="entry name" value="GPN-LOOP GTPASE 3"/>
    <property type="match status" value="1"/>
</dbReference>
<dbReference type="EMBL" id="DS178267">
    <property type="protein sequence ID" value="EHS64320.1"/>
    <property type="molecule type" value="Genomic_DNA"/>
</dbReference>
<comment type="subunit">
    <text evidence="10">Binds to RNA polymerase II (RNAPII).</text>
</comment>
<evidence type="ECO:0000313" key="11">
    <source>
        <dbReference type="EMBL" id="EHS64320.1"/>
    </source>
</evidence>
<comment type="similarity">
    <text evidence="2 10">Belongs to the GPN-loop GTPase family.</text>
</comment>
<dbReference type="Proteomes" id="UP000008783">
    <property type="component" value="Unassembled WGS sequence"/>
</dbReference>
<dbReference type="InterPro" id="IPR004130">
    <property type="entry name" value="Gpn"/>
</dbReference>
<proteinExistence type="inferred from homology"/>
<evidence type="ECO:0000313" key="12">
    <source>
        <dbReference type="Proteomes" id="UP000008783"/>
    </source>
</evidence>
<dbReference type="KEGG" id="pgr:PGTG_20931"/>
<dbReference type="AlphaFoldDB" id="H6QPT3"/>
<dbReference type="InParanoid" id="H6QPT3"/>
<protein>
    <recommendedName>
        <fullName evidence="10">GPN-loop GTPase 3</fullName>
    </recommendedName>
</protein>
<comment type="subcellular location">
    <subcellularLocation>
        <location evidence="1">Membrane</location>
        <topology evidence="1">Multi-pass membrane protein</topology>
    </subcellularLocation>
</comment>
<dbReference type="RefSeq" id="XP_003890476.1">
    <property type="nucleotide sequence ID" value="XM_003890427.1"/>
</dbReference>
<keyword evidence="8 10" id="KW-0342">GTP-binding</keyword>
<dbReference type="PANTHER" id="PTHR21231">
    <property type="entry name" value="XPA-BINDING PROTEIN 1-RELATED"/>
    <property type="match status" value="1"/>
</dbReference>
<gene>
    <name evidence="11" type="ORF">PGTG_20931</name>
</gene>
<evidence type="ECO:0000256" key="8">
    <source>
        <dbReference type="ARBA" id="ARBA00023134"/>
    </source>
</evidence>
<reference evidence="12" key="1">
    <citation type="journal article" date="2011" name="Proc. Natl. Acad. Sci. U.S.A.">
        <title>Obligate biotrophy features unraveled by the genomic analysis of rust fungi.</title>
        <authorList>
            <person name="Duplessis S."/>
            <person name="Cuomo C.A."/>
            <person name="Lin Y.-C."/>
            <person name="Aerts A."/>
            <person name="Tisserant E."/>
            <person name="Veneault-Fourrey C."/>
            <person name="Joly D.L."/>
            <person name="Hacquard S."/>
            <person name="Amselem J."/>
            <person name="Cantarel B.L."/>
            <person name="Chiu R."/>
            <person name="Coutinho P.M."/>
            <person name="Feau N."/>
            <person name="Field M."/>
            <person name="Frey P."/>
            <person name="Gelhaye E."/>
            <person name="Goldberg J."/>
            <person name="Grabherr M.G."/>
            <person name="Kodira C.D."/>
            <person name="Kohler A."/>
            <person name="Kuees U."/>
            <person name="Lindquist E.A."/>
            <person name="Lucas S.M."/>
            <person name="Mago R."/>
            <person name="Mauceli E."/>
            <person name="Morin E."/>
            <person name="Murat C."/>
            <person name="Pangilinan J.L."/>
            <person name="Park R."/>
            <person name="Pearson M."/>
            <person name="Quesneville H."/>
            <person name="Rouhier N."/>
            <person name="Sakthikumar S."/>
            <person name="Salamov A.A."/>
            <person name="Schmutz J."/>
            <person name="Selles B."/>
            <person name="Shapiro H."/>
            <person name="Tanguay P."/>
            <person name="Tuskan G.A."/>
            <person name="Henrissat B."/>
            <person name="Van de Peer Y."/>
            <person name="Rouze P."/>
            <person name="Ellis J.G."/>
            <person name="Dodds P.N."/>
            <person name="Schein J.E."/>
            <person name="Zhong S."/>
            <person name="Hamelin R.C."/>
            <person name="Grigoriev I.V."/>
            <person name="Szabo L.J."/>
            <person name="Martin F."/>
        </authorList>
    </citation>
    <scope>NUCLEOTIDE SEQUENCE [LARGE SCALE GENOMIC DNA]</scope>
    <source>
        <strain evidence="12">CRL 75-36-700-3 / race SCCL</strain>
    </source>
</reference>
<evidence type="ECO:0000256" key="6">
    <source>
        <dbReference type="ARBA" id="ARBA00022801"/>
    </source>
</evidence>
<name>H6QPT3_PUCGT</name>
<dbReference type="Gene3D" id="3.40.50.300">
    <property type="entry name" value="P-loop containing nucleotide triphosphate hydrolases"/>
    <property type="match status" value="1"/>
</dbReference>
<keyword evidence="4" id="KW-0812">Transmembrane</keyword>
<accession>H6QPT3</accession>
<evidence type="ECO:0000256" key="1">
    <source>
        <dbReference type="ARBA" id="ARBA00004141"/>
    </source>
</evidence>
<comment type="similarity">
    <text evidence="3">Belongs to the SURF4 family.</text>
</comment>
<dbReference type="InterPro" id="IPR002995">
    <property type="entry name" value="Surf4"/>
</dbReference>
<evidence type="ECO:0000256" key="5">
    <source>
        <dbReference type="ARBA" id="ARBA00022741"/>
    </source>
</evidence>